<dbReference type="Pfam" id="PF03466">
    <property type="entry name" value="LysR_substrate"/>
    <property type="match status" value="1"/>
</dbReference>
<feature type="region of interest" description="Disordered" evidence="1">
    <location>
        <begin position="142"/>
        <end position="172"/>
    </location>
</feature>
<evidence type="ECO:0000313" key="3">
    <source>
        <dbReference type="EMBL" id="WIY07421.1"/>
    </source>
</evidence>
<evidence type="ECO:0000313" key="4">
    <source>
        <dbReference type="Proteomes" id="UP001239397"/>
    </source>
</evidence>
<reference evidence="3 4" key="1">
    <citation type="submission" date="2023-06" db="EMBL/GenBank/DDBJ databases">
        <authorList>
            <person name="Oyuntsetseg B."/>
            <person name="Kim S.B."/>
        </authorList>
    </citation>
    <scope>NUCLEOTIDE SEQUENCE [LARGE SCALE GENOMIC DNA]</scope>
    <source>
        <strain evidence="3 4">4-36</strain>
    </source>
</reference>
<dbReference type="Proteomes" id="UP001239397">
    <property type="component" value="Chromosome"/>
</dbReference>
<protein>
    <submittedName>
        <fullName evidence="3">LysR substrate-binding domain-containing protein</fullName>
    </submittedName>
</protein>
<dbReference type="RefSeq" id="WP_286003653.1">
    <property type="nucleotide sequence ID" value="NZ_CP127295.1"/>
</dbReference>
<evidence type="ECO:0000256" key="1">
    <source>
        <dbReference type="SAM" id="MobiDB-lite"/>
    </source>
</evidence>
<evidence type="ECO:0000259" key="2">
    <source>
        <dbReference type="Pfam" id="PF03466"/>
    </source>
</evidence>
<keyword evidence="4" id="KW-1185">Reference proteome</keyword>
<gene>
    <name evidence="3" type="ORF">QRX60_20135</name>
</gene>
<dbReference type="KEGG" id="amog:QRX60_20135"/>
<dbReference type="InterPro" id="IPR005119">
    <property type="entry name" value="LysR_subst-bd"/>
</dbReference>
<dbReference type="SUPFAM" id="SSF53850">
    <property type="entry name" value="Periplasmic binding protein-like II"/>
    <property type="match status" value="1"/>
</dbReference>
<accession>A0A9Y2JZ45</accession>
<dbReference type="AlphaFoldDB" id="A0A9Y2JZ45"/>
<dbReference type="EMBL" id="CP127295">
    <property type="protein sequence ID" value="WIY07421.1"/>
    <property type="molecule type" value="Genomic_DNA"/>
</dbReference>
<name>A0A9Y2JZ45_9PSEU</name>
<organism evidence="3 4">
    <name type="scientific">Amycolatopsis mongoliensis</name>
    <dbReference type="NCBI Taxonomy" id="715475"/>
    <lineage>
        <taxon>Bacteria</taxon>
        <taxon>Bacillati</taxon>
        <taxon>Actinomycetota</taxon>
        <taxon>Actinomycetes</taxon>
        <taxon>Pseudonocardiales</taxon>
        <taxon>Pseudonocardiaceae</taxon>
        <taxon>Amycolatopsis</taxon>
    </lineage>
</organism>
<sequence>MPVSGRRTAEGELPRRTRLCPIEGFDRAQPTRPGYWPRELADRLFAAAGLDPEYTCESDEPGATGDLIGAGLGVGLVPAFSRGVTHIPAVWLRLDAPDCHRTLSLVWRESAYLSVAAQRLSDFAAGYFGRLWGGRRSARPEKVSRSATAAGSPAAAARSTSSCTRRRPGCCP</sequence>
<dbReference type="Gene3D" id="3.40.190.290">
    <property type="match status" value="1"/>
</dbReference>
<feature type="domain" description="LysR substrate-binding" evidence="2">
    <location>
        <begin position="32"/>
        <end position="125"/>
    </location>
</feature>
<feature type="compositionally biased region" description="Low complexity" evidence="1">
    <location>
        <begin position="145"/>
        <end position="163"/>
    </location>
</feature>
<proteinExistence type="predicted"/>